<accession>A0A484AZI5</accession>
<protein>
    <submittedName>
        <fullName evidence="2">Uncharacterized protein</fullName>
    </submittedName>
</protein>
<comment type="caution">
    <text evidence="2">The sequence shown here is derived from an EMBL/GenBank/DDBJ whole genome shotgun (WGS) entry which is preliminary data.</text>
</comment>
<reference evidence="2 3" key="1">
    <citation type="journal article" date="2019" name="J. Hered.">
        <title>An Improved Genome Assembly for Drosophila navojoa, the Basal Species in the mojavensis Cluster.</title>
        <authorList>
            <person name="Vanderlinde T."/>
            <person name="Dupim E.G."/>
            <person name="Nazario-Yepiz N.O."/>
            <person name="Carvalho A.B."/>
        </authorList>
    </citation>
    <scope>NUCLEOTIDE SEQUENCE [LARGE SCALE GENOMIC DNA]</scope>
    <source>
        <strain evidence="2">Navoj_Jal97</strain>
        <tissue evidence="2">Whole organism</tissue>
    </source>
</reference>
<evidence type="ECO:0000256" key="1">
    <source>
        <dbReference type="SAM" id="MobiDB-lite"/>
    </source>
</evidence>
<dbReference type="AlphaFoldDB" id="A0A484AZI5"/>
<proteinExistence type="predicted"/>
<dbReference type="EMBL" id="LSRL02000440">
    <property type="protein sequence ID" value="TDG40995.1"/>
    <property type="molecule type" value="Genomic_DNA"/>
</dbReference>
<gene>
    <name evidence="2" type="ORF">AWZ03_012580</name>
</gene>
<name>A0A484AZI5_DRONA</name>
<dbReference type="Proteomes" id="UP000295192">
    <property type="component" value="Unassembled WGS sequence"/>
</dbReference>
<organism evidence="2 3">
    <name type="scientific">Drosophila navojoa</name>
    <name type="common">Fruit fly</name>
    <dbReference type="NCBI Taxonomy" id="7232"/>
    <lineage>
        <taxon>Eukaryota</taxon>
        <taxon>Metazoa</taxon>
        <taxon>Ecdysozoa</taxon>
        <taxon>Arthropoda</taxon>
        <taxon>Hexapoda</taxon>
        <taxon>Insecta</taxon>
        <taxon>Pterygota</taxon>
        <taxon>Neoptera</taxon>
        <taxon>Endopterygota</taxon>
        <taxon>Diptera</taxon>
        <taxon>Brachycera</taxon>
        <taxon>Muscomorpha</taxon>
        <taxon>Ephydroidea</taxon>
        <taxon>Drosophilidae</taxon>
        <taxon>Drosophila</taxon>
    </lineage>
</organism>
<evidence type="ECO:0000313" key="3">
    <source>
        <dbReference type="Proteomes" id="UP000295192"/>
    </source>
</evidence>
<feature type="compositionally biased region" description="Basic residues" evidence="1">
    <location>
        <begin position="37"/>
        <end position="50"/>
    </location>
</feature>
<sequence>MDPNLEPLPDFETPANKCRSSSCARSAAARSSQLPRQSKKKPNKMGKKKSFGLFRQASRGHKMADN</sequence>
<feature type="region of interest" description="Disordered" evidence="1">
    <location>
        <begin position="1"/>
        <end position="66"/>
    </location>
</feature>
<keyword evidence="3" id="KW-1185">Reference proteome</keyword>
<evidence type="ECO:0000313" key="2">
    <source>
        <dbReference type="EMBL" id="TDG40995.1"/>
    </source>
</evidence>
<feature type="compositionally biased region" description="Low complexity" evidence="1">
    <location>
        <begin position="18"/>
        <end position="32"/>
    </location>
</feature>